<dbReference type="Proteomes" id="UP001500851">
    <property type="component" value="Unassembled WGS sequence"/>
</dbReference>
<name>A0ABP4XLS2_9MICO</name>
<gene>
    <name evidence="2" type="ORF">GCM10009768_16100</name>
</gene>
<accession>A0ABP4XLS2</accession>
<reference evidence="3" key="1">
    <citation type="journal article" date="2019" name="Int. J. Syst. Evol. Microbiol.">
        <title>The Global Catalogue of Microorganisms (GCM) 10K type strain sequencing project: providing services to taxonomists for standard genome sequencing and annotation.</title>
        <authorList>
            <consortium name="The Broad Institute Genomics Platform"/>
            <consortium name="The Broad Institute Genome Sequencing Center for Infectious Disease"/>
            <person name="Wu L."/>
            <person name="Ma J."/>
        </authorList>
    </citation>
    <scope>NUCLEOTIDE SEQUENCE [LARGE SCALE GENOMIC DNA]</scope>
    <source>
        <strain evidence="3">JCM 14736</strain>
    </source>
</reference>
<evidence type="ECO:0000313" key="2">
    <source>
        <dbReference type="EMBL" id="GAA1787844.1"/>
    </source>
</evidence>
<keyword evidence="1" id="KW-1133">Transmembrane helix</keyword>
<comment type="caution">
    <text evidence="2">The sequence shown here is derived from an EMBL/GenBank/DDBJ whole genome shotgun (WGS) entry which is preliminary data.</text>
</comment>
<protein>
    <recommendedName>
        <fullName evidence="4">Tetratricopeptide repeat protein</fullName>
    </recommendedName>
</protein>
<keyword evidence="3" id="KW-1185">Reference proteome</keyword>
<keyword evidence="1" id="KW-0472">Membrane</keyword>
<feature type="transmembrane region" description="Helical" evidence="1">
    <location>
        <begin position="39"/>
        <end position="59"/>
    </location>
</feature>
<dbReference type="Gene3D" id="1.25.40.10">
    <property type="entry name" value="Tetratricopeptide repeat domain"/>
    <property type="match status" value="1"/>
</dbReference>
<organism evidence="2 3">
    <name type="scientific">Leucobacter iarius</name>
    <dbReference type="NCBI Taxonomy" id="333963"/>
    <lineage>
        <taxon>Bacteria</taxon>
        <taxon>Bacillati</taxon>
        <taxon>Actinomycetota</taxon>
        <taxon>Actinomycetes</taxon>
        <taxon>Micrococcales</taxon>
        <taxon>Microbacteriaceae</taxon>
        <taxon>Leucobacter</taxon>
    </lineage>
</organism>
<feature type="transmembrane region" description="Helical" evidence="1">
    <location>
        <begin position="7"/>
        <end position="33"/>
    </location>
</feature>
<evidence type="ECO:0008006" key="4">
    <source>
        <dbReference type="Google" id="ProtNLM"/>
    </source>
</evidence>
<dbReference type="InterPro" id="IPR011990">
    <property type="entry name" value="TPR-like_helical_dom_sf"/>
</dbReference>
<sequence length="149" mass="16170">MSARIRSIIGVVVMSVLLVLYFGFAGVRAFALLATGTPLAVAMGVALLVLPLIGVWALVRELMFGARATRLVDRLAAEGRLPEEDVDVSPSGRPDRDQADAAFPKYQAEVEADPESWQNWMRLGLVYDACGDRRRARAAIRSAIAKSRG</sequence>
<evidence type="ECO:0000313" key="3">
    <source>
        <dbReference type="Proteomes" id="UP001500851"/>
    </source>
</evidence>
<dbReference type="SUPFAM" id="SSF48452">
    <property type="entry name" value="TPR-like"/>
    <property type="match status" value="1"/>
</dbReference>
<evidence type="ECO:0000256" key="1">
    <source>
        <dbReference type="SAM" id="Phobius"/>
    </source>
</evidence>
<keyword evidence="1" id="KW-0812">Transmembrane</keyword>
<dbReference type="EMBL" id="BAAAOB010000001">
    <property type="protein sequence ID" value="GAA1787844.1"/>
    <property type="molecule type" value="Genomic_DNA"/>
</dbReference>
<proteinExistence type="predicted"/>